<evidence type="ECO:0000313" key="1">
    <source>
        <dbReference type="EMBL" id="VVC76335.1"/>
    </source>
</evidence>
<organism evidence="1 2">
    <name type="scientific">Aquicella siphonis</name>
    <dbReference type="NCBI Taxonomy" id="254247"/>
    <lineage>
        <taxon>Bacteria</taxon>
        <taxon>Pseudomonadati</taxon>
        <taxon>Pseudomonadota</taxon>
        <taxon>Gammaproteobacteria</taxon>
        <taxon>Legionellales</taxon>
        <taxon>Coxiellaceae</taxon>
        <taxon>Aquicella</taxon>
    </lineage>
</organism>
<dbReference type="AlphaFoldDB" id="A0A5E4PID4"/>
<sequence>MKDSSFRKADAFIGSQSRDLGSLFAKIRSLAALNQKISGYLAPEIAPYCQAANLTGGKLIFTVANGSIATRLRFMSADLLRQFSCDPGLKHIRLIECKVRLTSSSAAPRPSAAGTRNMPLLARETAELVREMAESITDPKLRAIMERIANRTDTKTA</sequence>
<dbReference type="Proteomes" id="UP000324194">
    <property type="component" value="Chromosome 1"/>
</dbReference>
<evidence type="ECO:0008006" key="3">
    <source>
        <dbReference type="Google" id="ProtNLM"/>
    </source>
</evidence>
<dbReference type="KEGG" id="asip:AQUSIP_16460"/>
<name>A0A5E4PID4_9COXI</name>
<proteinExistence type="predicted"/>
<dbReference type="EMBL" id="LR699119">
    <property type="protein sequence ID" value="VVC76335.1"/>
    <property type="molecule type" value="Genomic_DNA"/>
</dbReference>
<dbReference type="Pfam" id="PF05258">
    <property type="entry name" value="DciA"/>
    <property type="match status" value="1"/>
</dbReference>
<gene>
    <name evidence="1" type="ORF">AQUSIP_16460</name>
</gene>
<evidence type="ECO:0000313" key="2">
    <source>
        <dbReference type="Proteomes" id="UP000324194"/>
    </source>
</evidence>
<accession>A0A5E4PID4</accession>
<keyword evidence="2" id="KW-1185">Reference proteome</keyword>
<protein>
    <recommendedName>
        <fullName evidence="3">DUF721 domain-containing protein</fullName>
    </recommendedName>
</protein>
<dbReference type="InterPro" id="IPR007922">
    <property type="entry name" value="DciA-like"/>
</dbReference>
<reference evidence="1 2" key="1">
    <citation type="submission" date="2019-08" db="EMBL/GenBank/DDBJ databases">
        <authorList>
            <person name="Guy L."/>
        </authorList>
    </citation>
    <scope>NUCLEOTIDE SEQUENCE [LARGE SCALE GENOMIC DNA]</scope>
    <source>
        <strain evidence="1 2">SGT-108</strain>
    </source>
</reference>